<dbReference type="EMBL" id="BARV01038515">
    <property type="protein sequence ID" value="GAI48360.1"/>
    <property type="molecule type" value="Genomic_DNA"/>
</dbReference>
<gene>
    <name evidence="1" type="ORF">S06H3_59308</name>
</gene>
<organism evidence="1">
    <name type="scientific">marine sediment metagenome</name>
    <dbReference type="NCBI Taxonomy" id="412755"/>
    <lineage>
        <taxon>unclassified sequences</taxon>
        <taxon>metagenomes</taxon>
        <taxon>ecological metagenomes</taxon>
    </lineage>
</organism>
<protein>
    <submittedName>
        <fullName evidence="1">Uncharacterized protein</fullName>
    </submittedName>
</protein>
<name>X1QBE7_9ZZZZ</name>
<sequence>CRNRRDPLFPYPNDSPEYYGTVVIDPLVNSHLPVIQWFVTDVSASERDSGTRGSVSYLGEFYDNVVIHRRGGSTAGAPKKHFKFRFNRGYKFRYRDGMPRVNEFNLNSTYSDKAYRQRQRDACPH</sequence>
<dbReference type="AlphaFoldDB" id="X1QBE7"/>
<reference evidence="1" key="1">
    <citation type="journal article" date="2014" name="Front. Microbiol.">
        <title>High frequency of phylogenetically diverse reductive dehalogenase-homologous genes in deep subseafloor sedimentary metagenomes.</title>
        <authorList>
            <person name="Kawai M."/>
            <person name="Futagami T."/>
            <person name="Toyoda A."/>
            <person name="Takaki Y."/>
            <person name="Nishi S."/>
            <person name="Hori S."/>
            <person name="Arai W."/>
            <person name="Tsubouchi T."/>
            <person name="Morono Y."/>
            <person name="Uchiyama I."/>
            <person name="Ito T."/>
            <person name="Fujiyama A."/>
            <person name="Inagaki F."/>
            <person name="Takami H."/>
        </authorList>
    </citation>
    <scope>NUCLEOTIDE SEQUENCE</scope>
    <source>
        <strain evidence="1">Expedition CK06-06</strain>
    </source>
</reference>
<feature type="non-terminal residue" evidence="1">
    <location>
        <position position="1"/>
    </location>
</feature>
<accession>X1QBE7</accession>
<comment type="caution">
    <text evidence="1">The sequence shown here is derived from an EMBL/GenBank/DDBJ whole genome shotgun (WGS) entry which is preliminary data.</text>
</comment>
<proteinExistence type="predicted"/>
<evidence type="ECO:0000313" key="1">
    <source>
        <dbReference type="EMBL" id="GAI48360.1"/>
    </source>
</evidence>